<dbReference type="Proteomes" id="UP000076268">
    <property type="component" value="Unassembled WGS sequence"/>
</dbReference>
<dbReference type="SUPFAM" id="SSF55469">
    <property type="entry name" value="FMN-dependent nitroreductase-like"/>
    <property type="match status" value="1"/>
</dbReference>
<dbReference type="OrthoDB" id="9801593at2"/>
<evidence type="ECO:0000313" key="2">
    <source>
        <dbReference type="EMBL" id="KYZ78134.1"/>
    </source>
</evidence>
<dbReference type="InterPro" id="IPR052544">
    <property type="entry name" value="Bacteriocin_Proc_Enz"/>
</dbReference>
<dbReference type="Gene3D" id="3.40.109.10">
    <property type="entry name" value="NADH Oxidase"/>
    <property type="match status" value="1"/>
</dbReference>
<proteinExistence type="predicted"/>
<dbReference type="Pfam" id="PF00881">
    <property type="entry name" value="Nitroreductase"/>
    <property type="match status" value="1"/>
</dbReference>
<evidence type="ECO:0000313" key="3">
    <source>
        <dbReference type="Proteomes" id="UP000076268"/>
    </source>
</evidence>
<dbReference type="InterPro" id="IPR020051">
    <property type="entry name" value="SagB-type_dehydrogenase"/>
</dbReference>
<dbReference type="InterPro" id="IPR029479">
    <property type="entry name" value="Nitroreductase"/>
</dbReference>
<sequence>MKNGKEFIEKTKYPYLEKSDQLSGVPQPPLELEWDQEAVTIDLPQDAPLNPVELTTAIQRRQSVRQYNNLPLSLAELSHLLWCTQGVKQVYSNRTARNVPSAGSRHALETWLVVNNVAGLQSGLYRYIASKHQLALITPAASGDIAAKATELCHGQPFVKTAAALFIWVAVPYRMAWRYGDRGYRYLHLDAGHVCQNLYLAAESIDAGVCAIAAYDDDQMNAFLGIDGENAFAIYMATVGKKQAY</sequence>
<dbReference type="NCBIfam" id="TIGR03605">
    <property type="entry name" value="antibiot_sagB"/>
    <property type="match status" value="1"/>
</dbReference>
<gene>
    <name evidence="2" type="ORF">AXX12_00900</name>
</gene>
<dbReference type="EMBL" id="LSGP01000001">
    <property type="protein sequence ID" value="KYZ78134.1"/>
    <property type="molecule type" value="Genomic_DNA"/>
</dbReference>
<comment type="caution">
    <text evidence="2">The sequence shown here is derived from an EMBL/GenBank/DDBJ whole genome shotgun (WGS) entry which is preliminary data.</text>
</comment>
<feature type="domain" description="Nitroreductase" evidence="1">
    <location>
        <begin position="58"/>
        <end position="241"/>
    </location>
</feature>
<organism evidence="2 3">
    <name type="scientific">Anaerosporomusa subterranea</name>
    <dbReference type="NCBI Taxonomy" id="1794912"/>
    <lineage>
        <taxon>Bacteria</taxon>
        <taxon>Bacillati</taxon>
        <taxon>Bacillota</taxon>
        <taxon>Negativicutes</taxon>
        <taxon>Acetonemataceae</taxon>
        <taxon>Anaerosporomusa</taxon>
    </lineage>
</organism>
<dbReference type="InterPro" id="IPR000415">
    <property type="entry name" value="Nitroreductase-like"/>
</dbReference>
<dbReference type="CDD" id="cd02142">
    <property type="entry name" value="McbC_SagB-like_oxidoreductase"/>
    <property type="match status" value="1"/>
</dbReference>
<evidence type="ECO:0000259" key="1">
    <source>
        <dbReference type="Pfam" id="PF00881"/>
    </source>
</evidence>
<dbReference type="AlphaFoldDB" id="A0A154BVT3"/>
<accession>A0A154BVT3</accession>
<dbReference type="STRING" id="1794912.AXX12_00900"/>
<reference evidence="2 3" key="1">
    <citation type="submission" date="2016-02" db="EMBL/GenBank/DDBJ databases">
        <title>Anaerosporomusa subterraneum gen. nov., sp. nov., a spore-forming obligate anaerobe isolated from saprolite.</title>
        <authorList>
            <person name="Choi J.K."/>
            <person name="Shah M."/>
            <person name="Yee N."/>
        </authorList>
    </citation>
    <scope>NUCLEOTIDE SEQUENCE [LARGE SCALE GENOMIC DNA]</scope>
    <source>
        <strain evidence="2 3">RU4</strain>
    </source>
</reference>
<keyword evidence="3" id="KW-1185">Reference proteome</keyword>
<protein>
    <submittedName>
        <fullName evidence="2">Nitroreductase</fullName>
    </submittedName>
</protein>
<dbReference type="PANTHER" id="PTHR43745">
    <property type="entry name" value="NITROREDUCTASE MJ1384-RELATED"/>
    <property type="match status" value="1"/>
</dbReference>
<name>A0A154BVT3_ANASB</name>
<dbReference type="GO" id="GO:0016491">
    <property type="term" value="F:oxidoreductase activity"/>
    <property type="evidence" value="ECO:0007669"/>
    <property type="project" value="InterPro"/>
</dbReference>
<dbReference type="PANTHER" id="PTHR43745:SF2">
    <property type="entry name" value="NITROREDUCTASE MJ1384-RELATED"/>
    <property type="match status" value="1"/>
</dbReference>